<proteinExistence type="predicted"/>
<sequence length="110" mass="11401">MSGGGLSGPLAHLRGTTCVDIFPHVGSMPLGTGLALPHTVLWGRARAGRSLLAARRASDEATVMAPAMEPCPGAIPLQPRRLEIASDVLSAVKAQAVAEKVQLKARESLL</sequence>
<dbReference type="AlphaFoldDB" id="A0AAD7WPP3"/>
<comment type="caution">
    <text evidence="1">The sequence shown here is derived from an EMBL/GenBank/DDBJ whole genome shotgun (WGS) entry which is preliminary data.</text>
</comment>
<dbReference type="EMBL" id="JAINUG010000051">
    <property type="protein sequence ID" value="KAJ8404846.1"/>
    <property type="molecule type" value="Genomic_DNA"/>
</dbReference>
<keyword evidence="2" id="KW-1185">Reference proteome</keyword>
<evidence type="ECO:0000313" key="2">
    <source>
        <dbReference type="Proteomes" id="UP001221898"/>
    </source>
</evidence>
<accession>A0AAD7WPP3</accession>
<protein>
    <submittedName>
        <fullName evidence="1">Uncharacterized protein</fullName>
    </submittedName>
</protein>
<organism evidence="1 2">
    <name type="scientific">Aldrovandia affinis</name>
    <dbReference type="NCBI Taxonomy" id="143900"/>
    <lineage>
        <taxon>Eukaryota</taxon>
        <taxon>Metazoa</taxon>
        <taxon>Chordata</taxon>
        <taxon>Craniata</taxon>
        <taxon>Vertebrata</taxon>
        <taxon>Euteleostomi</taxon>
        <taxon>Actinopterygii</taxon>
        <taxon>Neopterygii</taxon>
        <taxon>Teleostei</taxon>
        <taxon>Notacanthiformes</taxon>
        <taxon>Halosauridae</taxon>
        <taxon>Aldrovandia</taxon>
    </lineage>
</organism>
<gene>
    <name evidence="1" type="ORF">AAFF_G00332330</name>
</gene>
<name>A0AAD7WPP3_9TELE</name>
<reference evidence="1" key="1">
    <citation type="journal article" date="2023" name="Science">
        <title>Genome structures resolve the early diversification of teleost fishes.</title>
        <authorList>
            <person name="Parey E."/>
            <person name="Louis A."/>
            <person name="Montfort J."/>
            <person name="Bouchez O."/>
            <person name="Roques C."/>
            <person name="Iampietro C."/>
            <person name="Lluch J."/>
            <person name="Castinel A."/>
            <person name="Donnadieu C."/>
            <person name="Desvignes T."/>
            <person name="Floi Bucao C."/>
            <person name="Jouanno E."/>
            <person name="Wen M."/>
            <person name="Mejri S."/>
            <person name="Dirks R."/>
            <person name="Jansen H."/>
            <person name="Henkel C."/>
            <person name="Chen W.J."/>
            <person name="Zahm M."/>
            <person name="Cabau C."/>
            <person name="Klopp C."/>
            <person name="Thompson A.W."/>
            <person name="Robinson-Rechavi M."/>
            <person name="Braasch I."/>
            <person name="Lecointre G."/>
            <person name="Bobe J."/>
            <person name="Postlethwait J.H."/>
            <person name="Berthelot C."/>
            <person name="Roest Crollius H."/>
            <person name="Guiguen Y."/>
        </authorList>
    </citation>
    <scope>NUCLEOTIDE SEQUENCE</scope>
    <source>
        <strain evidence="1">NC1722</strain>
    </source>
</reference>
<dbReference type="Proteomes" id="UP001221898">
    <property type="component" value="Unassembled WGS sequence"/>
</dbReference>
<evidence type="ECO:0000313" key="1">
    <source>
        <dbReference type="EMBL" id="KAJ8404846.1"/>
    </source>
</evidence>